<name>A0A2G5UBJ2_9PELO</name>
<gene>
    <name evidence="2" type="primary">Cnig_chr_IV.g15713</name>
    <name evidence="2" type="ORF">B9Z55_015713</name>
</gene>
<dbReference type="AlphaFoldDB" id="A0A2G5UBJ2"/>
<organism evidence="2 3">
    <name type="scientific">Caenorhabditis nigoni</name>
    <dbReference type="NCBI Taxonomy" id="1611254"/>
    <lineage>
        <taxon>Eukaryota</taxon>
        <taxon>Metazoa</taxon>
        <taxon>Ecdysozoa</taxon>
        <taxon>Nematoda</taxon>
        <taxon>Chromadorea</taxon>
        <taxon>Rhabditida</taxon>
        <taxon>Rhabditina</taxon>
        <taxon>Rhabditomorpha</taxon>
        <taxon>Rhabditoidea</taxon>
        <taxon>Rhabditidae</taxon>
        <taxon>Peloderinae</taxon>
        <taxon>Caenorhabditis</taxon>
    </lineage>
</organism>
<evidence type="ECO:0000313" key="2">
    <source>
        <dbReference type="EMBL" id="PIC36877.1"/>
    </source>
</evidence>
<reference evidence="3" key="1">
    <citation type="submission" date="2017-10" db="EMBL/GenBank/DDBJ databases">
        <title>Rapid genome shrinkage in a self-fertile nematode reveals novel sperm competition proteins.</title>
        <authorList>
            <person name="Yin D."/>
            <person name="Schwarz E.M."/>
            <person name="Thomas C.G."/>
            <person name="Felde R.L."/>
            <person name="Korf I.F."/>
            <person name="Cutter A.D."/>
            <person name="Schartner C.M."/>
            <person name="Ralston E.J."/>
            <person name="Meyer B.J."/>
            <person name="Haag E.S."/>
        </authorList>
    </citation>
    <scope>NUCLEOTIDE SEQUENCE [LARGE SCALE GENOMIC DNA]</scope>
    <source>
        <strain evidence="3">JU1422</strain>
    </source>
</reference>
<proteinExistence type="predicted"/>
<keyword evidence="3" id="KW-1185">Reference proteome</keyword>
<sequence length="74" mass="8556">MAASWMAWLQILIFLVICAKYLELQYKEMGGHFRVLHEHDVREVSAALQGLQVRPTHLDDSRANRTIILHGLDE</sequence>
<feature type="transmembrane region" description="Helical" evidence="1">
    <location>
        <begin position="6"/>
        <end position="24"/>
    </location>
</feature>
<keyword evidence="1" id="KW-0812">Transmembrane</keyword>
<comment type="caution">
    <text evidence="2">The sequence shown here is derived from an EMBL/GenBank/DDBJ whole genome shotgun (WGS) entry which is preliminary data.</text>
</comment>
<dbReference type="EMBL" id="PDUG01000004">
    <property type="protein sequence ID" value="PIC36877.1"/>
    <property type="molecule type" value="Genomic_DNA"/>
</dbReference>
<keyword evidence="1" id="KW-0472">Membrane</keyword>
<dbReference type="Proteomes" id="UP000230233">
    <property type="component" value="Chromosome IV"/>
</dbReference>
<accession>A0A2G5UBJ2</accession>
<keyword evidence="1" id="KW-1133">Transmembrane helix</keyword>
<evidence type="ECO:0000313" key="3">
    <source>
        <dbReference type="Proteomes" id="UP000230233"/>
    </source>
</evidence>
<protein>
    <submittedName>
        <fullName evidence="2">Uncharacterized protein</fullName>
    </submittedName>
</protein>
<dbReference type="OrthoDB" id="10568697at2759"/>
<evidence type="ECO:0000256" key="1">
    <source>
        <dbReference type="SAM" id="Phobius"/>
    </source>
</evidence>